<reference evidence="2 3" key="1">
    <citation type="journal article" date="2010" name="Nat. Biotechnol.">
        <title>Genome sequence of the model mushroom Schizophyllum commune.</title>
        <authorList>
            <person name="Ohm R.A."/>
            <person name="de Jong J.F."/>
            <person name="Lugones L.G."/>
            <person name="Aerts A."/>
            <person name="Kothe E."/>
            <person name="Stajich J.E."/>
            <person name="de Vries R.P."/>
            <person name="Record E."/>
            <person name="Levasseur A."/>
            <person name="Baker S.E."/>
            <person name="Bartholomew K.A."/>
            <person name="Coutinho P.M."/>
            <person name="Erdmann S."/>
            <person name="Fowler T.J."/>
            <person name="Gathman A.C."/>
            <person name="Lombard V."/>
            <person name="Henrissat B."/>
            <person name="Knabe N."/>
            <person name="Kuees U."/>
            <person name="Lilly W.W."/>
            <person name="Lindquist E."/>
            <person name="Lucas S."/>
            <person name="Magnuson J.K."/>
            <person name="Piumi F."/>
            <person name="Raudaskoski M."/>
            <person name="Salamov A."/>
            <person name="Schmutz J."/>
            <person name="Schwarze F.W.M.R."/>
            <person name="vanKuyk P.A."/>
            <person name="Horton J.S."/>
            <person name="Grigoriev I.V."/>
            <person name="Woesten H.A.B."/>
        </authorList>
    </citation>
    <scope>NUCLEOTIDE SEQUENCE [LARGE SCALE GENOMIC DNA]</scope>
    <source>
        <strain evidence="3">H4-8 / FGSC 9210</strain>
    </source>
</reference>
<feature type="compositionally biased region" description="Low complexity" evidence="1">
    <location>
        <begin position="194"/>
        <end position="207"/>
    </location>
</feature>
<dbReference type="OrthoDB" id="2590746at2759"/>
<dbReference type="InParanoid" id="D8QGC7"/>
<name>D8QGC7_SCHCM</name>
<dbReference type="OMA" id="HESFIVV"/>
<feature type="compositionally biased region" description="Polar residues" evidence="1">
    <location>
        <begin position="310"/>
        <end position="319"/>
    </location>
</feature>
<feature type="compositionally biased region" description="Acidic residues" evidence="1">
    <location>
        <begin position="30"/>
        <end position="45"/>
    </location>
</feature>
<dbReference type="eggNOG" id="ENOG502S3HK">
    <property type="taxonomic scope" value="Eukaryota"/>
</dbReference>
<evidence type="ECO:0000313" key="3">
    <source>
        <dbReference type="Proteomes" id="UP000007431"/>
    </source>
</evidence>
<dbReference type="Proteomes" id="UP000007431">
    <property type="component" value="Unassembled WGS sequence"/>
</dbReference>
<gene>
    <name evidence="2" type="ORF">SCHCODRAFT_237572</name>
</gene>
<feature type="compositionally biased region" description="Acidic residues" evidence="1">
    <location>
        <begin position="557"/>
        <end position="571"/>
    </location>
</feature>
<sequence>MFSSLTQFLPASLQQQNEERAKQNAQAVQEAEDEGEEEAVPEEEATSVKSKKKDRKANETFIFVRPPPSKTNHPLNLQVQLVPPHTRAPGLPPSTPRQSIDSSSTGGDALSRTTSATSASSDYSVSTSSFTSVSSTSSTRRAIVPLYNLQAHNVMTNTIVDAGTDAKIGKFQRKGLELIDLAILEPVEVWGPASGAAAGAPAADEAPNTPAGSRFSTRSNTTGGSLLIPANDRPTSPNLVASNPYASASDVSRASSNTSLTSSGHRPVSPAHLPQRRNSTKAKNIFGKFFSSKKSTVPMPATEAQDPDATISTTPTSSRFTRHLKTLSVSSTTTAGPPGSPMSINTPLKRRSFSPMPPDVVPEQEPAPNGLPKPEPPVVQPTLGLTPSLLLPRPAAASSSTQVNVANAKKGGRPILYSWLAKKWLKAPNEGGILGGLRGLGAGLAEFNSQPQVTLDPAQNPNYVGGDIDMRVEWRRDKKRAAKAKARRGGARKQTTDTSDARSIPEAESVIADDDKARRRLSTASGSTNFSGHGAQRSRSTESLRGLPASVRQQEQQEYDDGEESDPEDSETPWVCVLRITRRKPRPPRTSAESQRPGEVGAKKDKDGKERLKVRLATLSPTPHHPKVVAMLKVSWPLKAIDLLELIELDPNDPKRPRTPAHLIVTPEELKDIISCTGMWVVIREGFGGVGRERRRGDGWKIRG</sequence>
<dbReference type="AlphaFoldDB" id="D8QGC7"/>
<feature type="compositionally biased region" description="Pro residues" evidence="1">
    <location>
        <begin position="369"/>
        <end position="379"/>
    </location>
</feature>
<proteinExistence type="predicted"/>
<dbReference type="RefSeq" id="XP_003028178.1">
    <property type="nucleotide sequence ID" value="XM_003028132.1"/>
</dbReference>
<feature type="compositionally biased region" description="Polar residues" evidence="1">
    <location>
        <begin position="1"/>
        <end position="16"/>
    </location>
</feature>
<feature type="compositionally biased region" description="Polar residues" evidence="1">
    <location>
        <begin position="210"/>
        <end position="224"/>
    </location>
</feature>
<protein>
    <submittedName>
        <fullName evidence="2">Uncharacterized protein</fullName>
    </submittedName>
</protein>
<feature type="region of interest" description="Disordered" evidence="1">
    <location>
        <begin position="478"/>
        <end position="608"/>
    </location>
</feature>
<dbReference type="VEuPathDB" id="FungiDB:SCHCODRAFT_02639454"/>
<feature type="region of interest" description="Disordered" evidence="1">
    <location>
        <begin position="194"/>
        <end position="284"/>
    </location>
</feature>
<dbReference type="EMBL" id="GL377311">
    <property type="protein sequence ID" value="EFI93275.1"/>
    <property type="molecule type" value="Genomic_DNA"/>
</dbReference>
<dbReference type="KEGG" id="scm:SCHCO_02639454"/>
<feature type="compositionally biased region" description="Low complexity" evidence="1">
    <location>
        <begin position="111"/>
        <end position="134"/>
    </location>
</feature>
<organism evidence="3">
    <name type="scientific">Schizophyllum commune (strain H4-8 / FGSC 9210)</name>
    <name type="common">Split gill fungus</name>
    <dbReference type="NCBI Taxonomy" id="578458"/>
    <lineage>
        <taxon>Eukaryota</taxon>
        <taxon>Fungi</taxon>
        <taxon>Dikarya</taxon>
        <taxon>Basidiomycota</taxon>
        <taxon>Agaricomycotina</taxon>
        <taxon>Agaricomycetes</taxon>
        <taxon>Agaricomycetidae</taxon>
        <taxon>Agaricales</taxon>
        <taxon>Schizophyllaceae</taxon>
        <taxon>Schizophyllum</taxon>
    </lineage>
</organism>
<feature type="region of interest" description="Disordered" evidence="1">
    <location>
        <begin position="1"/>
        <end position="134"/>
    </location>
</feature>
<dbReference type="HOGENOM" id="CLU_008090_0_0_1"/>
<feature type="compositionally biased region" description="Polar residues" evidence="1">
    <location>
        <begin position="522"/>
        <end position="543"/>
    </location>
</feature>
<keyword evidence="3" id="KW-1185">Reference proteome</keyword>
<feature type="compositionally biased region" description="Basic residues" evidence="1">
    <location>
        <begin position="478"/>
        <end position="491"/>
    </location>
</feature>
<evidence type="ECO:0000313" key="2">
    <source>
        <dbReference type="EMBL" id="EFI93275.1"/>
    </source>
</evidence>
<feature type="compositionally biased region" description="Low complexity" evidence="1">
    <location>
        <begin position="252"/>
        <end position="263"/>
    </location>
</feature>
<dbReference type="GeneID" id="9596885"/>
<accession>D8QGC7</accession>
<evidence type="ECO:0000256" key="1">
    <source>
        <dbReference type="SAM" id="MobiDB-lite"/>
    </source>
</evidence>
<feature type="compositionally biased region" description="Polar residues" evidence="1">
    <location>
        <begin position="96"/>
        <end position="106"/>
    </location>
</feature>
<feature type="compositionally biased region" description="Polar residues" evidence="1">
    <location>
        <begin position="70"/>
        <end position="79"/>
    </location>
</feature>
<feature type="compositionally biased region" description="Polar residues" evidence="1">
    <location>
        <begin position="233"/>
        <end position="250"/>
    </location>
</feature>
<feature type="region of interest" description="Disordered" evidence="1">
    <location>
        <begin position="296"/>
        <end position="384"/>
    </location>
</feature>